<keyword evidence="6" id="KW-0408">Iron</keyword>
<keyword evidence="1" id="KW-0813">Transport</keyword>
<evidence type="ECO:0000256" key="3">
    <source>
        <dbReference type="ARBA" id="ARBA00022723"/>
    </source>
</evidence>
<evidence type="ECO:0000256" key="4">
    <source>
        <dbReference type="ARBA" id="ARBA00022737"/>
    </source>
</evidence>
<dbReference type="NCBIfam" id="NF003454">
    <property type="entry name" value="PRK05035.1"/>
    <property type="match status" value="1"/>
</dbReference>
<evidence type="ECO:0000313" key="9">
    <source>
        <dbReference type="EMBL" id="KKM98302.1"/>
    </source>
</evidence>
<dbReference type="Gene3D" id="3.10.20.600">
    <property type="match status" value="1"/>
</dbReference>
<gene>
    <name evidence="9" type="ORF">LCGC14_1159320</name>
</gene>
<keyword evidence="7" id="KW-0411">Iron-sulfur</keyword>
<dbReference type="PANTHER" id="PTHR43034">
    <property type="entry name" value="ION-TRANSLOCATING OXIDOREDUCTASE COMPLEX SUBUNIT C"/>
    <property type="match status" value="1"/>
</dbReference>
<proteinExistence type="inferred from homology"/>
<dbReference type="GO" id="GO:0009055">
    <property type="term" value="F:electron transfer activity"/>
    <property type="evidence" value="ECO:0007669"/>
    <property type="project" value="InterPro"/>
</dbReference>
<evidence type="ECO:0000256" key="2">
    <source>
        <dbReference type="ARBA" id="ARBA00022485"/>
    </source>
</evidence>
<dbReference type="NCBIfam" id="TIGR01945">
    <property type="entry name" value="rnfC"/>
    <property type="match status" value="1"/>
</dbReference>
<dbReference type="AlphaFoldDB" id="A0A0F9PYU2"/>
<dbReference type="Gene3D" id="3.40.50.11540">
    <property type="entry name" value="NADH-ubiquinone oxidoreductase 51kDa subunit"/>
    <property type="match status" value="1"/>
</dbReference>
<dbReference type="InterPro" id="IPR019554">
    <property type="entry name" value="Soluble_ligand-bd"/>
</dbReference>
<organism evidence="9">
    <name type="scientific">marine sediment metagenome</name>
    <dbReference type="NCBI Taxonomy" id="412755"/>
    <lineage>
        <taxon>unclassified sequences</taxon>
        <taxon>metagenomes</taxon>
        <taxon>ecological metagenomes</taxon>
    </lineage>
</organism>
<feature type="domain" description="4Fe-4S ferredoxin-type" evidence="8">
    <location>
        <begin position="377"/>
        <end position="407"/>
    </location>
</feature>
<protein>
    <recommendedName>
        <fullName evidence="8">4Fe-4S ferredoxin-type domain-containing protein</fullName>
    </recommendedName>
</protein>
<evidence type="ECO:0000256" key="6">
    <source>
        <dbReference type="ARBA" id="ARBA00023004"/>
    </source>
</evidence>
<dbReference type="EMBL" id="LAZR01005638">
    <property type="protein sequence ID" value="KKM98302.1"/>
    <property type="molecule type" value="Genomic_DNA"/>
</dbReference>
<dbReference type="PANTHER" id="PTHR43034:SF2">
    <property type="entry name" value="ION-TRANSLOCATING OXIDOREDUCTASE COMPLEX SUBUNIT C"/>
    <property type="match status" value="1"/>
</dbReference>
<dbReference type="GO" id="GO:0046872">
    <property type="term" value="F:metal ion binding"/>
    <property type="evidence" value="ECO:0007669"/>
    <property type="project" value="UniProtKB-KW"/>
</dbReference>
<dbReference type="SUPFAM" id="SSF142019">
    <property type="entry name" value="Nqo1 FMN-binding domain-like"/>
    <property type="match status" value="1"/>
</dbReference>
<dbReference type="InterPro" id="IPR017900">
    <property type="entry name" value="4Fe4S_Fe_S_CS"/>
</dbReference>
<dbReference type="InterPro" id="IPR026902">
    <property type="entry name" value="RnfC_N"/>
</dbReference>
<dbReference type="Pfam" id="PF13375">
    <property type="entry name" value="RnfC_N"/>
    <property type="match status" value="1"/>
</dbReference>
<keyword evidence="4" id="KW-0677">Repeat</keyword>
<name>A0A0F9PYU2_9ZZZZ</name>
<dbReference type="GO" id="GO:0016020">
    <property type="term" value="C:membrane"/>
    <property type="evidence" value="ECO:0007669"/>
    <property type="project" value="InterPro"/>
</dbReference>
<evidence type="ECO:0000256" key="1">
    <source>
        <dbReference type="ARBA" id="ARBA00022448"/>
    </source>
</evidence>
<keyword evidence="5" id="KW-0249">Electron transport</keyword>
<keyword evidence="2" id="KW-0004">4Fe-4S</keyword>
<dbReference type="InterPro" id="IPR010208">
    <property type="entry name" value="Ion_transpt_RnfC/RsxC"/>
</dbReference>
<feature type="domain" description="4Fe-4S ferredoxin-type" evidence="8">
    <location>
        <begin position="417"/>
        <end position="446"/>
    </location>
</feature>
<dbReference type="InterPro" id="IPR037225">
    <property type="entry name" value="Nuo51_FMN-bd_sf"/>
</dbReference>
<dbReference type="PROSITE" id="PS00198">
    <property type="entry name" value="4FE4S_FER_1"/>
    <property type="match status" value="1"/>
</dbReference>
<keyword evidence="3" id="KW-0479">Metal-binding</keyword>
<accession>A0A0F9PYU2</accession>
<dbReference type="GO" id="GO:0051539">
    <property type="term" value="F:4 iron, 4 sulfur cluster binding"/>
    <property type="evidence" value="ECO:0007669"/>
    <property type="project" value="UniProtKB-KW"/>
</dbReference>
<evidence type="ECO:0000259" key="8">
    <source>
        <dbReference type="PROSITE" id="PS51379"/>
    </source>
</evidence>
<dbReference type="Pfam" id="PF01512">
    <property type="entry name" value="Complex1_51K"/>
    <property type="match status" value="1"/>
</dbReference>
<dbReference type="SUPFAM" id="SSF46548">
    <property type="entry name" value="alpha-helical ferredoxin"/>
    <property type="match status" value="1"/>
</dbReference>
<dbReference type="PROSITE" id="PS51379">
    <property type="entry name" value="4FE4S_FER_2"/>
    <property type="match status" value="2"/>
</dbReference>
<comment type="caution">
    <text evidence="9">The sequence shown here is derived from an EMBL/GenBank/DDBJ whole genome shotgun (WGS) entry which is preliminary data.</text>
</comment>
<dbReference type="InterPro" id="IPR011538">
    <property type="entry name" value="Nuo51_FMN-bd"/>
</dbReference>
<evidence type="ECO:0000256" key="5">
    <source>
        <dbReference type="ARBA" id="ARBA00022982"/>
    </source>
</evidence>
<dbReference type="InterPro" id="IPR017896">
    <property type="entry name" value="4Fe4S_Fe-S-bd"/>
</dbReference>
<reference evidence="9" key="1">
    <citation type="journal article" date="2015" name="Nature">
        <title>Complex archaea that bridge the gap between prokaryotes and eukaryotes.</title>
        <authorList>
            <person name="Spang A."/>
            <person name="Saw J.H."/>
            <person name="Jorgensen S.L."/>
            <person name="Zaremba-Niedzwiedzka K."/>
            <person name="Martijn J."/>
            <person name="Lind A.E."/>
            <person name="van Eijk R."/>
            <person name="Schleper C."/>
            <person name="Guy L."/>
            <person name="Ettema T.J."/>
        </authorList>
    </citation>
    <scope>NUCLEOTIDE SEQUENCE</scope>
</reference>
<sequence>MKTFKQGIYLEENKELSEEQRIRRVSPPAKVILPLAQHIGAPCESLVKKGDLVKKGEKIADSDSFVSSPIHASISGKVTSIEKMPHPVGGGVTAIVIKREDGKEEGQIRDEDKGGGEVWERENEELEISSLKAEDIRGKIREAGIVGLGGAAFPTHVKLSPPKDKPIDTIILNGCECEPYLTSDHRIMLERADDCIYGLKAIMKAVGAKSGYVAIEKNKPRAIALFKDKLKDEDGIRVISLKTKYPQGGEKMLIKAILNREVPWATSNGGALRPGLPMDVGVIVNNVGTAVAIAEAIKWGRPLLERVVTITGSAVKSPSNLLVPLGTPFSHIIDECGGFKEDVGKIIMGGPMMGISQYTLDIPVVKGTSGILVLTKREAVFREEKACIKCARCIDHCPMGLLPTTLGRLVKGEKWDSLKEYNINECIECGCCSYVCPSKIPLVQYIKLGKLQIQKKASLK</sequence>
<evidence type="ECO:0000256" key="7">
    <source>
        <dbReference type="ARBA" id="ARBA00023014"/>
    </source>
</evidence>
<dbReference type="Gene3D" id="3.30.70.20">
    <property type="match status" value="1"/>
</dbReference>
<dbReference type="HAMAP" id="MF_00461">
    <property type="entry name" value="RsxC_RnfC"/>
    <property type="match status" value="1"/>
</dbReference>
<dbReference type="Pfam" id="PF10531">
    <property type="entry name" value="SLBB"/>
    <property type="match status" value="1"/>
</dbReference>
<dbReference type="Pfam" id="PF13237">
    <property type="entry name" value="Fer4_10"/>
    <property type="match status" value="1"/>
</dbReference>